<sequence length="477" mass="54173">MDLCRETVWDTPNDDTQYAKLEEIDHVYDFLAGLNPKFDTVCGCIRRQRPLLSLMETLGPQIMIVTRKMGSQSLCASTARNNCTQKNSVGNSTVVSQKVRNDPPTRNRTQDVPTLVRLPLPELLNQLVPTANQTKTLTLGAIAQSTREERLALSGIAGDFTSLMKIPPVVVSLGDVWGPSKVTTPSGKRWFVTFIDDHTRLTWVYLITDKSEVSSIFQNFYHTIETQFHTKIAILRSDNGREFQNHNLSEFLASKGIVHHTSCAYTQQNGVAERKNCHLVEVARSLMLSTSLPAYLWGDAILTTAHLINRMPSRILHLQTPLNCLKESYPSTHLVSERGYKCFHPPSRKYLSLWMLLSLRIDPTFLLVIFKGRVNEESNSTFEFIEPTPSTVSDIDPHPRKGTRTCTKHRICNYVSYDNLSPQFRAFTANIDSTILPKNIYTALECPEWKNVVMEEMRLLKRIELGRSVLYPKDIKS</sequence>
<dbReference type="InterPro" id="IPR039537">
    <property type="entry name" value="Retrotran_Ty1/copia-like"/>
</dbReference>
<dbReference type="Proteomes" id="UP000321393">
    <property type="component" value="Unassembled WGS sequence"/>
</dbReference>
<dbReference type="InterPro" id="IPR001584">
    <property type="entry name" value="Integrase_cat-core"/>
</dbReference>
<name>A0A5A7V153_CUCMM</name>
<dbReference type="EMBL" id="SSTD01016540">
    <property type="protein sequence ID" value="TYK00767.1"/>
    <property type="molecule type" value="Genomic_DNA"/>
</dbReference>
<dbReference type="Proteomes" id="UP000321947">
    <property type="component" value="Unassembled WGS sequence"/>
</dbReference>
<dbReference type="InterPro" id="IPR012337">
    <property type="entry name" value="RNaseH-like_sf"/>
</dbReference>
<organism evidence="2 4">
    <name type="scientific">Cucumis melo var. makuwa</name>
    <name type="common">Oriental melon</name>
    <dbReference type="NCBI Taxonomy" id="1194695"/>
    <lineage>
        <taxon>Eukaryota</taxon>
        <taxon>Viridiplantae</taxon>
        <taxon>Streptophyta</taxon>
        <taxon>Embryophyta</taxon>
        <taxon>Tracheophyta</taxon>
        <taxon>Spermatophyta</taxon>
        <taxon>Magnoliopsida</taxon>
        <taxon>eudicotyledons</taxon>
        <taxon>Gunneridae</taxon>
        <taxon>Pentapetalae</taxon>
        <taxon>rosids</taxon>
        <taxon>fabids</taxon>
        <taxon>Cucurbitales</taxon>
        <taxon>Cucurbitaceae</taxon>
        <taxon>Benincaseae</taxon>
        <taxon>Cucumis</taxon>
    </lineage>
</organism>
<dbReference type="PROSITE" id="PS50994">
    <property type="entry name" value="INTEGRASE"/>
    <property type="match status" value="1"/>
</dbReference>
<dbReference type="PANTHER" id="PTHR42648:SF22">
    <property type="entry name" value="REVERSE TRANSCRIPTASE TY1_COPIA-TYPE DOMAIN-CONTAINING PROTEIN"/>
    <property type="match status" value="1"/>
</dbReference>
<dbReference type="GO" id="GO:0015074">
    <property type="term" value="P:DNA integration"/>
    <property type="evidence" value="ECO:0007669"/>
    <property type="project" value="InterPro"/>
</dbReference>
<evidence type="ECO:0000313" key="2">
    <source>
        <dbReference type="EMBL" id="KAA0060527.1"/>
    </source>
</evidence>
<dbReference type="InterPro" id="IPR036397">
    <property type="entry name" value="RNaseH_sf"/>
</dbReference>
<evidence type="ECO:0000259" key="1">
    <source>
        <dbReference type="PROSITE" id="PS50994"/>
    </source>
</evidence>
<dbReference type="Pfam" id="PF00665">
    <property type="entry name" value="rve"/>
    <property type="match status" value="1"/>
</dbReference>
<evidence type="ECO:0000313" key="4">
    <source>
        <dbReference type="Proteomes" id="UP000321393"/>
    </source>
</evidence>
<dbReference type="STRING" id="1194695.A0A5A7V153"/>
<feature type="domain" description="Integrase catalytic" evidence="1">
    <location>
        <begin position="164"/>
        <end position="329"/>
    </location>
</feature>
<dbReference type="SUPFAM" id="SSF53098">
    <property type="entry name" value="Ribonuclease H-like"/>
    <property type="match status" value="1"/>
</dbReference>
<accession>A0A5A7V153</accession>
<dbReference type="AlphaFoldDB" id="A0A5A7V153"/>
<dbReference type="OrthoDB" id="111050at2759"/>
<reference evidence="4 5" key="1">
    <citation type="submission" date="2019-08" db="EMBL/GenBank/DDBJ databases">
        <title>Draft genome sequences of two oriental melons (Cucumis melo L. var makuwa).</title>
        <authorList>
            <person name="Kwon S.-Y."/>
        </authorList>
    </citation>
    <scope>NUCLEOTIDE SEQUENCE [LARGE SCALE GENOMIC DNA]</scope>
    <source>
        <strain evidence="5">cv. Chang Bougi</strain>
        <strain evidence="4">cv. SW 3</strain>
        <tissue evidence="2">Leaf</tissue>
    </source>
</reference>
<evidence type="ECO:0000313" key="5">
    <source>
        <dbReference type="Proteomes" id="UP000321947"/>
    </source>
</evidence>
<comment type="caution">
    <text evidence="2">The sequence shown here is derived from an EMBL/GenBank/DDBJ whole genome shotgun (WGS) entry which is preliminary data.</text>
</comment>
<dbReference type="Gene3D" id="3.30.420.10">
    <property type="entry name" value="Ribonuclease H-like superfamily/Ribonuclease H"/>
    <property type="match status" value="1"/>
</dbReference>
<evidence type="ECO:0000313" key="3">
    <source>
        <dbReference type="EMBL" id="TYK00767.1"/>
    </source>
</evidence>
<dbReference type="PANTHER" id="PTHR42648">
    <property type="entry name" value="TRANSPOSASE, PUTATIVE-RELATED"/>
    <property type="match status" value="1"/>
</dbReference>
<dbReference type="GO" id="GO:0003676">
    <property type="term" value="F:nucleic acid binding"/>
    <property type="evidence" value="ECO:0007669"/>
    <property type="project" value="InterPro"/>
</dbReference>
<dbReference type="EMBL" id="SSTE01005668">
    <property type="protein sequence ID" value="KAA0060527.1"/>
    <property type="molecule type" value="Genomic_DNA"/>
</dbReference>
<protein>
    <submittedName>
        <fullName evidence="2">Retrovirus-related Pol polyprotein from transposon TNT 1-94</fullName>
    </submittedName>
</protein>
<gene>
    <name evidence="3" type="ORF">E5676_scaffold420G00310</name>
    <name evidence="2" type="ORF">E6C27_scaffold22G003830</name>
</gene>
<proteinExistence type="predicted"/>